<dbReference type="InterPro" id="IPR001584">
    <property type="entry name" value="Integrase_cat-core"/>
</dbReference>
<dbReference type="Pfam" id="PF13333">
    <property type="entry name" value="rve_2"/>
    <property type="match status" value="1"/>
</dbReference>
<name>A0ABS1H906_9BACL</name>
<proteinExistence type="predicted"/>
<feature type="domain" description="Integrase catalytic" evidence="1">
    <location>
        <begin position="4"/>
        <end position="42"/>
    </location>
</feature>
<keyword evidence="3" id="KW-1185">Reference proteome</keyword>
<evidence type="ECO:0000259" key="1">
    <source>
        <dbReference type="Pfam" id="PF13333"/>
    </source>
</evidence>
<comment type="caution">
    <text evidence="2">The sequence shown here is derived from an EMBL/GenBank/DDBJ whole genome shotgun (WGS) entry which is preliminary data.</text>
</comment>
<sequence>MYINEFENDKELEKIIENYNYFYNYQRFQTKLSQLAPIEYRCKLAA</sequence>
<dbReference type="EMBL" id="JAEOAH010000015">
    <property type="protein sequence ID" value="MBK3495582.1"/>
    <property type="molecule type" value="Genomic_DNA"/>
</dbReference>
<evidence type="ECO:0000313" key="2">
    <source>
        <dbReference type="EMBL" id="MBK3495582.1"/>
    </source>
</evidence>
<gene>
    <name evidence="2" type="ORF">JFL43_12105</name>
</gene>
<organism evidence="2 3">
    <name type="scientific">Viridibacillus soli</name>
    <dbReference type="NCBI Taxonomy" id="2798301"/>
    <lineage>
        <taxon>Bacteria</taxon>
        <taxon>Bacillati</taxon>
        <taxon>Bacillota</taxon>
        <taxon>Bacilli</taxon>
        <taxon>Bacillales</taxon>
        <taxon>Caryophanaceae</taxon>
        <taxon>Viridibacillus</taxon>
    </lineage>
</organism>
<evidence type="ECO:0000313" key="3">
    <source>
        <dbReference type="Proteomes" id="UP000618943"/>
    </source>
</evidence>
<reference evidence="2 3" key="1">
    <citation type="submission" date="2020-12" db="EMBL/GenBank/DDBJ databases">
        <title>YIM B01967 draft genome.</title>
        <authorList>
            <person name="Yan X."/>
        </authorList>
    </citation>
    <scope>NUCLEOTIDE SEQUENCE [LARGE SCALE GENOMIC DNA]</scope>
    <source>
        <strain evidence="2 3">YIM B01967</strain>
    </source>
</reference>
<accession>A0ABS1H906</accession>
<protein>
    <submittedName>
        <fullName evidence="2">IS3 family transposase</fullName>
    </submittedName>
</protein>
<dbReference type="Proteomes" id="UP000618943">
    <property type="component" value="Unassembled WGS sequence"/>
</dbReference>